<protein>
    <submittedName>
        <fullName evidence="6">DNA-binding GntR family transcriptional regulator</fullName>
    </submittedName>
</protein>
<reference evidence="6 7" key="1">
    <citation type="submission" date="2019-06" db="EMBL/GenBank/DDBJ databases">
        <title>Sequencing the genomes of 1000 actinobacteria strains.</title>
        <authorList>
            <person name="Klenk H.-P."/>
        </authorList>
    </citation>
    <scope>NUCLEOTIDE SEQUENCE [LARGE SCALE GENOMIC DNA]</scope>
    <source>
        <strain evidence="6 7">DSM 12335</strain>
    </source>
</reference>
<dbReference type="SMART" id="SM00345">
    <property type="entry name" value="HTH_GNTR"/>
    <property type="match status" value="1"/>
</dbReference>
<dbReference type="PANTHER" id="PTHR43537:SF24">
    <property type="entry name" value="GLUCONATE OPERON TRANSCRIPTIONAL REPRESSOR"/>
    <property type="match status" value="1"/>
</dbReference>
<dbReference type="InterPro" id="IPR000524">
    <property type="entry name" value="Tscrpt_reg_HTH_GntR"/>
</dbReference>
<dbReference type="OrthoDB" id="8680240at2"/>
<dbReference type="PRINTS" id="PR00035">
    <property type="entry name" value="HTHGNTR"/>
</dbReference>
<evidence type="ECO:0000313" key="6">
    <source>
        <dbReference type="EMBL" id="TQL52400.1"/>
    </source>
</evidence>
<dbReference type="InterPro" id="IPR036388">
    <property type="entry name" value="WH-like_DNA-bd_sf"/>
</dbReference>
<keyword evidence="7" id="KW-1185">Reference proteome</keyword>
<accession>A0A542YWD6</accession>
<dbReference type="Gene3D" id="1.10.10.10">
    <property type="entry name" value="Winged helix-like DNA-binding domain superfamily/Winged helix DNA-binding domain"/>
    <property type="match status" value="1"/>
</dbReference>
<dbReference type="PROSITE" id="PS50949">
    <property type="entry name" value="HTH_GNTR"/>
    <property type="match status" value="1"/>
</dbReference>
<gene>
    <name evidence="6" type="ORF">FB467_3585</name>
</gene>
<dbReference type="GO" id="GO:0003700">
    <property type="term" value="F:DNA-binding transcription factor activity"/>
    <property type="evidence" value="ECO:0007669"/>
    <property type="project" value="InterPro"/>
</dbReference>
<dbReference type="PANTHER" id="PTHR43537">
    <property type="entry name" value="TRANSCRIPTIONAL REGULATOR, GNTR FAMILY"/>
    <property type="match status" value="1"/>
</dbReference>
<dbReference type="InterPro" id="IPR011711">
    <property type="entry name" value="GntR_C"/>
</dbReference>
<dbReference type="EMBL" id="VFOP01000001">
    <property type="protein sequence ID" value="TQL52400.1"/>
    <property type="molecule type" value="Genomic_DNA"/>
</dbReference>
<feature type="region of interest" description="Disordered" evidence="4">
    <location>
        <begin position="215"/>
        <end position="252"/>
    </location>
</feature>
<evidence type="ECO:0000256" key="4">
    <source>
        <dbReference type="SAM" id="MobiDB-lite"/>
    </source>
</evidence>
<evidence type="ECO:0000256" key="2">
    <source>
        <dbReference type="ARBA" id="ARBA00023125"/>
    </source>
</evidence>
<dbReference type="RefSeq" id="WP_141786279.1">
    <property type="nucleotide sequence ID" value="NZ_BAAAIK010000001.1"/>
</dbReference>
<feature type="domain" description="HTH gntR-type" evidence="5">
    <location>
        <begin position="15"/>
        <end position="82"/>
    </location>
</feature>
<comment type="caution">
    <text evidence="6">The sequence shown here is derived from an EMBL/GenBank/DDBJ whole genome shotgun (WGS) entry which is preliminary data.</text>
</comment>
<proteinExistence type="predicted"/>
<dbReference type="InterPro" id="IPR008920">
    <property type="entry name" value="TF_FadR/GntR_C"/>
</dbReference>
<dbReference type="CDD" id="cd07377">
    <property type="entry name" value="WHTH_GntR"/>
    <property type="match status" value="1"/>
</dbReference>
<keyword evidence="1" id="KW-0805">Transcription regulation</keyword>
<dbReference type="Gene3D" id="1.20.120.530">
    <property type="entry name" value="GntR ligand-binding domain-like"/>
    <property type="match status" value="1"/>
</dbReference>
<dbReference type="Proteomes" id="UP000319516">
    <property type="component" value="Unassembled WGS sequence"/>
</dbReference>
<dbReference type="SUPFAM" id="SSF46785">
    <property type="entry name" value="Winged helix' DNA-binding domain"/>
    <property type="match status" value="1"/>
</dbReference>
<dbReference type="GO" id="GO:0003677">
    <property type="term" value="F:DNA binding"/>
    <property type="evidence" value="ECO:0007669"/>
    <property type="project" value="UniProtKB-KW"/>
</dbReference>
<keyword evidence="3" id="KW-0804">Transcription</keyword>
<evidence type="ECO:0000259" key="5">
    <source>
        <dbReference type="PROSITE" id="PS50949"/>
    </source>
</evidence>
<name>A0A542YWD6_9MICO</name>
<evidence type="ECO:0000256" key="3">
    <source>
        <dbReference type="ARBA" id="ARBA00023163"/>
    </source>
</evidence>
<evidence type="ECO:0000313" key="7">
    <source>
        <dbReference type="Proteomes" id="UP000319516"/>
    </source>
</evidence>
<dbReference type="SUPFAM" id="SSF48008">
    <property type="entry name" value="GntR ligand-binding domain-like"/>
    <property type="match status" value="1"/>
</dbReference>
<sequence>MSQPRAGESAEPTSGDASDRVYAELLAQISEGRFEAGERLFEQALARDLGVSRTPVRDALKRLAAEGLVDATPNKGAQLVSFTPEDTAALYDIRAHFEPVACRLAVPGLGEEDLAELEDLNARMQEVVRGGQDPAGLTALNNAFHAVFVERCGNRHLAIALQALFRPAIVTRTFRQYDPRSLERSMQHHQELVEAARAGDGEWAEAVMRSHILAARHATGHPSEPDPNDPGPHEPGPHDPGPSDPDGGGDGV</sequence>
<organism evidence="6 7">
    <name type="scientific">Ornithinicoccus hortensis</name>
    <dbReference type="NCBI Taxonomy" id="82346"/>
    <lineage>
        <taxon>Bacteria</taxon>
        <taxon>Bacillati</taxon>
        <taxon>Actinomycetota</taxon>
        <taxon>Actinomycetes</taxon>
        <taxon>Micrococcales</taxon>
        <taxon>Intrasporangiaceae</taxon>
        <taxon>Ornithinicoccus</taxon>
    </lineage>
</organism>
<dbReference type="Pfam" id="PF00392">
    <property type="entry name" value="GntR"/>
    <property type="match status" value="1"/>
</dbReference>
<dbReference type="SMART" id="SM00895">
    <property type="entry name" value="FCD"/>
    <property type="match status" value="1"/>
</dbReference>
<dbReference type="AlphaFoldDB" id="A0A542YWD6"/>
<evidence type="ECO:0000256" key="1">
    <source>
        <dbReference type="ARBA" id="ARBA00023015"/>
    </source>
</evidence>
<keyword evidence="2 6" id="KW-0238">DNA-binding</keyword>
<dbReference type="Pfam" id="PF07729">
    <property type="entry name" value="FCD"/>
    <property type="match status" value="1"/>
</dbReference>
<dbReference type="InterPro" id="IPR036390">
    <property type="entry name" value="WH_DNA-bd_sf"/>
</dbReference>